<gene>
    <name evidence="5" type="ORF">GXW71_18540</name>
</gene>
<feature type="signal peptide" evidence="3">
    <location>
        <begin position="1"/>
        <end position="21"/>
    </location>
</feature>
<evidence type="ECO:0000313" key="6">
    <source>
        <dbReference type="Proteomes" id="UP001196870"/>
    </source>
</evidence>
<dbReference type="Pfam" id="PF00561">
    <property type="entry name" value="Abhydrolase_1"/>
    <property type="match status" value="1"/>
</dbReference>
<dbReference type="PIRSF" id="PIRSF000443">
    <property type="entry name" value="Homoser_Ac_trans"/>
    <property type="match status" value="1"/>
</dbReference>
<feature type="active site" evidence="2">
    <location>
        <position position="342"/>
    </location>
</feature>
<dbReference type="SUPFAM" id="SSF53474">
    <property type="entry name" value="alpha/beta-Hydrolases"/>
    <property type="match status" value="1"/>
</dbReference>
<dbReference type="HAMAP" id="MF_00296">
    <property type="entry name" value="MetX_acyltransf"/>
    <property type="match status" value="1"/>
</dbReference>
<comment type="subunit">
    <text evidence="2">Homodimer.</text>
</comment>
<keyword evidence="3" id="KW-0732">Signal</keyword>
<reference evidence="6" key="1">
    <citation type="journal article" date="2021" name="Syst. Appl. Microbiol.">
        <title>Roseomonas hellenica sp. nov., isolated from roots of wild-growing Alkanna tinctoria.</title>
        <authorList>
            <person name="Rat A."/>
            <person name="Naranjo H.D."/>
            <person name="Lebbe L."/>
            <person name="Cnockaert M."/>
            <person name="Krigas N."/>
            <person name="Grigoriadou K."/>
            <person name="Maloupa E."/>
            <person name="Willems A."/>
        </authorList>
    </citation>
    <scope>NUCLEOTIDE SEQUENCE [LARGE SCALE GENOMIC DNA]</scope>
    <source>
        <strain evidence="6">LMG 31523</strain>
    </source>
</reference>
<dbReference type="EMBL" id="JAAGBB010000022">
    <property type="protein sequence ID" value="MBR0666366.1"/>
    <property type="molecule type" value="Genomic_DNA"/>
</dbReference>
<dbReference type="EC" id="2.3.1.-" evidence="2"/>
<comment type="caution">
    <text evidence="2">Lacks conserved residue(s) required for the propagation of feature annotation.</text>
</comment>
<keyword evidence="6" id="KW-1185">Reference proteome</keyword>
<evidence type="ECO:0000256" key="2">
    <source>
        <dbReference type="HAMAP-Rule" id="MF_00296"/>
    </source>
</evidence>
<feature type="chain" id="PRO_5046464800" description="Probable acyltransferase" evidence="3">
    <location>
        <begin position="22"/>
        <end position="395"/>
    </location>
</feature>
<organism evidence="5 6">
    <name type="scientific">Plastoroseomonas hellenica</name>
    <dbReference type="NCBI Taxonomy" id="2687306"/>
    <lineage>
        <taxon>Bacteria</taxon>
        <taxon>Pseudomonadati</taxon>
        <taxon>Pseudomonadota</taxon>
        <taxon>Alphaproteobacteria</taxon>
        <taxon>Acetobacterales</taxon>
        <taxon>Acetobacteraceae</taxon>
        <taxon>Plastoroseomonas</taxon>
    </lineage>
</organism>
<name>A0ABS5F1C4_9PROT</name>
<dbReference type="PANTHER" id="PTHR32268">
    <property type="entry name" value="HOMOSERINE O-ACETYLTRANSFERASE"/>
    <property type="match status" value="1"/>
</dbReference>
<keyword evidence="1 2" id="KW-0808">Transferase</keyword>
<evidence type="ECO:0000313" key="5">
    <source>
        <dbReference type="EMBL" id="MBR0666366.1"/>
    </source>
</evidence>
<evidence type="ECO:0000256" key="3">
    <source>
        <dbReference type="SAM" id="SignalP"/>
    </source>
</evidence>
<keyword evidence="2" id="KW-0028">Amino-acid biosynthesis</keyword>
<dbReference type="InterPro" id="IPR008220">
    <property type="entry name" value="HAT_MetX-like"/>
</dbReference>
<dbReference type="Gene3D" id="1.10.1740.110">
    <property type="match status" value="1"/>
</dbReference>
<dbReference type="Proteomes" id="UP001196870">
    <property type="component" value="Unassembled WGS sequence"/>
</dbReference>
<proteinExistence type="inferred from homology"/>
<dbReference type="NCBIfam" id="NF005262">
    <property type="entry name" value="PRK06765.1"/>
    <property type="match status" value="1"/>
</dbReference>
<comment type="caution">
    <text evidence="5">The sequence shown here is derived from an EMBL/GenBank/DDBJ whole genome shotgun (WGS) entry which is preliminary data.</text>
</comment>
<sequence length="395" mass="43392">MKLRLTVLALAAALLLPAVFPGQGPRAQEPVQKQVFEAGSYRTRGGGTIANTRVGYQTAGRLNEARDNAILITHFFSGNSHAFGRLGGPQGPVGYWDAIIGPGRAIDTDRYFVISSDTLVNLNVPDPNTVTTGPATLDSATGRPYGLTFPVVSMRDFVEVQKRLLDHLGVRRLALVAGGSMGALQAMEWAAAYPEMVARVMPVIAHDIDPWNLAWLDVWEAPIRMDPNWRQGDYYAQGRQPPLAGLAEALRIVTLQSRDRQWARGLGMRPAEGNDPARNLLDRFAIEKWLDDAATARARTSDANSFLYLVRANQLFFNEYDSPEAAFRRSQARWLVVPTANDRVFPIEGVREMVETLRRVGRPVAVAEVAGPLGHLNGVANMGPLSDRIRAFLAE</sequence>
<dbReference type="PANTHER" id="PTHR32268:SF11">
    <property type="entry name" value="HOMOSERINE O-ACETYLTRANSFERASE"/>
    <property type="match status" value="1"/>
</dbReference>
<dbReference type="InterPro" id="IPR000073">
    <property type="entry name" value="AB_hydrolase_1"/>
</dbReference>
<accession>A0ABS5F1C4</accession>
<comment type="subcellular location">
    <subcellularLocation>
        <location evidence="2">Cytoplasm</location>
    </subcellularLocation>
</comment>
<evidence type="ECO:0000256" key="1">
    <source>
        <dbReference type="ARBA" id="ARBA00022679"/>
    </source>
</evidence>
<dbReference type="Gene3D" id="3.40.50.1820">
    <property type="entry name" value="alpha/beta hydrolase"/>
    <property type="match status" value="1"/>
</dbReference>
<dbReference type="GO" id="GO:0004414">
    <property type="term" value="F:homoserine O-acetyltransferase activity"/>
    <property type="evidence" value="ECO:0007669"/>
    <property type="project" value="UniProtKB-EC"/>
</dbReference>
<feature type="domain" description="AB hydrolase-1" evidence="4">
    <location>
        <begin position="153"/>
        <end position="353"/>
    </location>
</feature>
<evidence type="ECO:0000259" key="4">
    <source>
        <dbReference type="Pfam" id="PF00561"/>
    </source>
</evidence>
<keyword evidence="2" id="KW-0963">Cytoplasm</keyword>
<dbReference type="InterPro" id="IPR029058">
    <property type="entry name" value="AB_hydrolase_fold"/>
</dbReference>
<protein>
    <recommendedName>
        <fullName evidence="2">Probable acyltransferase</fullName>
        <ecNumber evidence="2">2.3.1.-</ecNumber>
    </recommendedName>
</protein>
<dbReference type="RefSeq" id="WP_211854037.1">
    <property type="nucleotide sequence ID" value="NZ_JAAGBB010000022.1"/>
</dbReference>
<keyword evidence="2 5" id="KW-0012">Acyltransferase</keyword>
<comment type="similarity">
    <text evidence="2">Belongs to the AB hydrolase superfamily. MetX family.</text>
</comment>